<feature type="coiled-coil region" evidence="1">
    <location>
        <begin position="91"/>
        <end position="128"/>
    </location>
</feature>
<accession>A0AA46I6M7</accession>
<sequence>MKKTFKNFKDLQDIENFFLKEENNENKKQIKNTKEEKNENSKSIKALKKELNSVKYELEQIKKHLHNKKSDNENTEIAKMFIDFNVDEIYNEESKKQLEKLQNEIQQLKKENRKLKKEKENIGNTNKKYGYDSIYNKLKSKYNFLLDRSIVSLATAEYLYKNETNNKMDYSIIYINYIKTLEIELKRVYQYNNTKLTFGNIINRLEKNPLFKTFVYAINKQKVVQTRNIAIHKRVISKMECGKIRKLLIEDDWLSRIAYLLNEVDKENKMVKINMKIIEKKDIITINGKNYTHYITDGDIDIISLKTNLNGKLVGTGEIIEYQCEEYITY</sequence>
<feature type="coiled-coil region" evidence="1">
    <location>
        <begin position="16"/>
        <end position="64"/>
    </location>
</feature>
<dbReference type="AlphaFoldDB" id="A0AA46I6M7"/>
<gene>
    <name evidence="2" type="ORF">EV215_0317</name>
</gene>
<organism evidence="2 3">
    <name type="scientific">Hypnocyclicus thermotrophus</name>
    <dbReference type="NCBI Taxonomy" id="1627895"/>
    <lineage>
        <taxon>Bacteria</taxon>
        <taxon>Fusobacteriati</taxon>
        <taxon>Fusobacteriota</taxon>
        <taxon>Fusobacteriia</taxon>
        <taxon>Fusobacteriales</taxon>
        <taxon>Fusobacteriaceae</taxon>
        <taxon>Hypnocyclicus</taxon>
    </lineage>
</organism>
<evidence type="ECO:0000313" key="3">
    <source>
        <dbReference type="Proteomes" id="UP000294678"/>
    </source>
</evidence>
<dbReference type="RefSeq" id="WP_134112203.1">
    <property type="nucleotide sequence ID" value="NZ_SOBG01000001.1"/>
</dbReference>
<keyword evidence="3" id="KW-1185">Reference proteome</keyword>
<protein>
    <submittedName>
        <fullName evidence="2">Uncharacterized protein</fullName>
    </submittedName>
</protein>
<evidence type="ECO:0000313" key="2">
    <source>
        <dbReference type="EMBL" id="TDT72507.1"/>
    </source>
</evidence>
<dbReference type="Proteomes" id="UP000294678">
    <property type="component" value="Unassembled WGS sequence"/>
</dbReference>
<reference evidence="2 3" key="1">
    <citation type="submission" date="2019-03" db="EMBL/GenBank/DDBJ databases">
        <title>Genomic Encyclopedia of Type Strains, Phase IV (KMG-IV): sequencing the most valuable type-strain genomes for metagenomic binning, comparative biology and taxonomic classification.</title>
        <authorList>
            <person name="Goeker M."/>
        </authorList>
    </citation>
    <scope>NUCLEOTIDE SEQUENCE [LARGE SCALE GENOMIC DNA]</scope>
    <source>
        <strain evidence="2 3">DSM 100055</strain>
    </source>
</reference>
<keyword evidence="1" id="KW-0175">Coiled coil</keyword>
<name>A0AA46I6M7_9FUSO</name>
<dbReference type="EMBL" id="SOBG01000001">
    <property type="protein sequence ID" value="TDT72507.1"/>
    <property type="molecule type" value="Genomic_DNA"/>
</dbReference>
<evidence type="ECO:0000256" key="1">
    <source>
        <dbReference type="SAM" id="Coils"/>
    </source>
</evidence>
<proteinExistence type="predicted"/>
<comment type="caution">
    <text evidence="2">The sequence shown here is derived from an EMBL/GenBank/DDBJ whole genome shotgun (WGS) entry which is preliminary data.</text>
</comment>